<evidence type="ECO:0000259" key="16">
    <source>
        <dbReference type="Pfam" id="PF05201"/>
    </source>
</evidence>
<evidence type="ECO:0000259" key="14">
    <source>
        <dbReference type="Pfam" id="PF00745"/>
    </source>
</evidence>
<dbReference type="InterPro" id="IPR015896">
    <property type="entry name" value="4pyrrol_synth_GluRdtase_dimer"/>
</dbReference>
<comment type="miscellaneous">
    <text evidence="8">During catalysis, the active site Cys acts as a nucleophile attacking the alpha-carbonyl group of tRNA-bound glutamate with the formation of a thioester intermediate between enzyme and glutamate, and the concomitant release of tRNA(Glu). The thioester intermediate is finally reduced by direct hydride transfer from NADPH, to form the product GSA.</text>
</comment>
<dbReference type="SUPFAM" id="SSF69075">
    <property type="entry name" value="Glutamyl tRNA-reductase dimerization domain"/>
    <property type="match status" value="1"/>
</dbReference>
<evidence type="ECO:0000256" key="6">
    <source>
        <dbReference type="ARBA" id="ARBA00023244"/>
    </source>
</evidence>
<evidence type="ECO:0000256" key="3">
    <source>
        <dbReference type="ARBA" id="ARBA00012970"/>
    </source>
</evidence>
<feature type="binding site" evidence="8 10">
    <location>
        <begin position="105"/>
        <end position="107"/>
    </location>
    <ligand>
        <name>substrate</name>
    </ligand>
</feature>
<proteinExistence type="inferred from homology"/>
<dbReference type="PANTHER" id="PTHR43013:SF1">
    <property type="entry name" value="GLUTAMYL-TRNA REDUCTASE"/>
    <property type="match status" value="1"/>
</dbReference>
<evidence type="ECO:0000256" key="1">
    <source>
        <dbReference type="ARBA" id="ARBA00005059"/>
    </source>
</evidence>
<dbReference type="Gene3D" id="3.30.460.30">
    <property type="entry name" value="Glutamyl-tRNA reductase, N-terminal domain"/>
    <property type="match status" value="1"/>
</dbReference>
<name>A0A4E0Q724_9EURY</name>
<dbReference type="PIRSF" id="PIRSF000445">
    <property type="entry name" value="4pyrrol_synth_GluRdtase"/>
    <property type="match status" value="1"/>
</dbReference>
<dbReference type="PROSITE" id="PS00747">
    <property type="entry name" value="GLUTR"/>
    <property type="match status" value="1"/>
</dbReference>
<dbReference type="InterPro" id="IPR000343">
    <property type="entry name" value="4pyrrol_synth_GluRdtase"/>
</dbReference>
<comment type="similarity">
    <text evidence="2 8 13">Belongs to the glutamyl-tRNA reductase family.</text>
</comment>
<feature type="binding site" evidence="8 10">
    <location>
        <position position="111"/>
    </location>
    <ligand>
        <name>substrate</name>
    </ligand>
</feature>
<comment type="function">
    <text evidence="8">Catalyzes the NADPH-dependent reduction of glutamyl-tRNA(Glu) to glutamate 1-semialdehyde (GSA).</text>
</comment>
<evidence type="ECO:0000256" key="12">
    <source>
        <dbReference type="PIRSR" id="PIRSR000445-4"/>
    </source>
</evidence>
<dbReference type="Pfam" id="PF01488">
    <property type="entry name" value="Shikimate_DH"/>
    <property type="match status" value="1"/>
</dbReference>
<dbReference type="SUPFAM" id="SSF69742">
    <property type="entry name" value="Glutamyl tRNA-reductase catalytic, N-terminal domain"/>
    <property type="match status" value="1"/>
</dbReference>
<keyword evidence="4 8" id="KW-0521">NADP</keyword>
<keyword evidence="6 8" id="KW-0627">Porphyrin biosynthesis</keyword>
<organism evidence="17 18">
    <name type="scientific">Methanolobus halotolerans</name>
    <dbReference type="NCBI Taxonomy" id="2052935"/>
    <lineage>
        <taxon>Archaea</taxon>
        <taxon>Methanobacteriati</taxon>
        <taxon>Methanobacteriota</taxon>
        <taxon>Stenosarchaea group</taxon>
        <taxon>Methanomicrobia</taxon>
        <taxon>Methanosarcinales</taxon>
        <taxon>Methanosarcinaceae</taxon>
        <taxon>Methanolobus</taxon>
    </lineage>
</organism>
<protein>
    <recommendedName>
        <fullName evidence="3 8">Glutamyl-tRNA reductase</fullName>
        <shortName evidence="8">GluTR</shortName>
        <ecNumber evidence="3 8">1.2.1.70</ecNumber>
    </recommendedName>
</protein>
<dbReference type="UniPathway" id="UPA00251">
    <property type="reaction ID" value="UER00316"/>
</dbReference>
<dbReference type="GO" id="GO:0008883">
    <property type="term" value="F:glutamyl-tRNA reductase activity"/>
    <property type="evidence" value="ECO:0007669"/>
    <property type="project" value="UniProtKB-UniRule"/>
</dbReference>
<keyword evidence="5 8" id="KW-0560">Oxidoreductase</keyword>
<evidence type="ECO:0000256" key="9">
    <source>
        <dbReference type="PIRSR" id="PIRSR000445-1"/>
    </source>
</evidence>
<comment type="subunit">
    <text evidence="8">Homodimer.</text>
</comment>
<evidence type="ECO:0000256" key="5">
    <source>
        <dbReference type="ARBA" id="ARBA00023002"/>
    </source>
</evidence>
<evidence type="ECO:0000256" key="10">
    <source>
        <dbReference type="PIRSR" id="PIRSR000445-2"/>
    </source>
</evidence>
<dbReference type="InterPro" id="IPR015895">
    <property type="entry name" value="4pyrrol_synth_GluRdtase_N"/>
</dbReference>
<feature type="site" description="Important for activity" evidence="8 12">
    <location>
        <position position="90"/>
    </location>
</feature>
<gene>
    <name evidence="8" type="primary">hemA</name>
    <name evidence="17" type="ORF">CUN85_03625</name>
</gene>
<dbReference type="EC" id="1.2.1.70" evidence="3 8"/>
<evidence type="ECO:0000256" key="4">
    <source>
        <dbReference type="ARBA" id="ARBA00022857"/>
    </source>
</evidence>
<evidence type="ECO:0000256" key="11">
    <source>
        <dbReference type="PIRSR" id="PIRSR000445-3"/>
    </source>
</evidence>
<dbReference type="GO" id="GO:0050661">
    <property type="term" value="F:NADP binding"/>
    <property type="evidence" value="ECO:0007669"/>
    <property type="project" value="InterPro"/>
</dbReference>
<evidence type="ECO:0000313" key="17">
    <source>
        <dbReference type="EMBL" id="TGC10593.1"/>
    </source>
</evidence>
<reference evidence="17 18" key="1">
    <citation type="submission" date="2017-11" db="EMBL/GenBank/DDBJ databases">
        <title>Isolation and Characterization of Methanogenic Archaea from Saline Meromictic Lake at Siberia.</title>
        <authorList>
            <person name="Shen Y."/>
            <person name="Huang H.-H."/>
            <person name="Lai M.-C."/>
            <person name="Chen S.-C."/>
        </authorList>
    </citation>
    <scope>NUCLEOTIDE SEQUENCE [LARGE SCALE GENOMIC DNA]</scope>
    <source>
        <strain evidence="17 18">SY-01</strain>
    </source>
</reference>
<dbReference type="FunFam" id="3.30.460.30:FF:000001">
    <property type="entry name" value="Glutamyl-tRNA reductase"/>
    <property type="match status" value="1"/>
</dbReference>
<evidence type="ECO:0000256" key="8">
    <source>
        <dbReference type="HAMAP-Rule" id="MF_00087"/>
    </source>
</evidence>
<dbReference type="AlphaFoldDB" id="A0A4E0Q724"/>
<accession>A0A4E0Q724</accession>
<feature type="domain" description="Quinate/shikimate 5-dehydrogenase/glutamyl-tRNA reductase" evidence="15">
    <location>
        <begin position="162"/>
        <end position="295"/>
    </location>
</feature>
<feature type="binding site" evidence="8 10">
    <location>
        <begin position="48"/>
        <end position="51"/>
    </location>
    <ligand>
        <name>substrate</name>
    </ligand>
</feature>
<feature type="binding site" evidence="8 11">
    <location>
        <begin position="180"/>
        <end position="185"/>
    </location>
    <ligand>
        <name>NADP(+)</name>
        <dbReference type="ChEBI" id="CHEBI:58349"/>
    </ligand>
</feature>
<dbReference type="RefSeq" id="WP_135388972.1">
    <property type="nucleotide sequence ID" value="NZ_PGGK01000003.1"/>
</dbReference>
<dbReference type="Pfam" id="PF00745">
    <property type="entry name" value="GlutR_dimer"/>
    <property type="match status" value="1"/>
</dbReference>
<sequence length="432" mass="48822">MTEISSMVITHSKASVEEMEEVWNDDLEYILRELCANELVCECAVLKTCNRIEMYVVSPKGSSVLFQFAKKMGLSSNIFDFYDHEESIMHLLRLSSGLESMIIGEDQILGQIKDLYQIAKNLGTTGKMLDTAFSKAIQVGKRVRTETEINRGALSIASASVDLAEDTVGDLKNKMVLVIGTGEMGTLVTRALSHRDIELMYIANRTYATAKQLADEMGGHAVHFDHVDENLKKADVVISATGAPHFVLRHEQVLKAMRSREKELLLIDIANPRDIDPSIVDIPHVTLYNIDNLRVINEKNLELRLEEVEKVQAIIDEEFDLLNKQYKRQRADYIVSELYAQFYRVRSQEKERALNKLSAYHTIGEVESRIIDDLTHSIVNKILAEPTKVMRNAAEVGDDEMLDMVFCLFNIQKATEKIKIKGGPIPCSQNLE</sequence>
<dbReference type="InterPro" id="IPR036291">
    <property type="entry name" value="NAD(P)-bd_dom_sf"/>
</dbReference>
<evidence type="ECO:0000259" key="15">
    <source>
        <dbReference type="Pfam" id="PF01488"/>
    </source>
</evidence>
<dbReference type="Gene3D" id="3.40.50.720">
    <property type="entry name" value="NAD(P)-binding Rossmann-like Domain"/>
    <property type="match status" value="1"/>
</dbReference>
<dbReference type="SUPFAM" id="SSF51735">
    <property type="entry name" value="NAD(P)-binding Rossmann-fold domains"/>
    <property type="match status" value="1"/>
</dbReference>
<comment type="caution">
    <text evidence="17">The sequence shown here is derived from an EMBL/GenBank/DDBJ whole genome shotgun (WGS) entry which is preliminary data.</text>
</comment>
<dbReference type="InterPro" id="IPR036343">
    <property type="entry name" value="GluRdtase_N_sf"/>
</dbReference>
<dbReference type="Proteomes" id="UP000297295">
    <property type="component" value="Unassembled WGS sequence"/>
</dbReference>
<feature type="binding site" evidence="8 10">
    <location>
        <position position="100"/>
    </location>
    <ligand>
        <name>substrate</name>
    </ligand>
</feature>
<keyword evidence="18" id="KW-1185">Reference proteome</keyword>
<feature type="active site" description="Nucleophile" evidence="8 9">
    <location>
        <position position="49"/>
    </location>
</feature>
<dbReference type="Pfam" id="PF05201">
    <property type="entry name" value="GlutR_N"/>
    <property type="match status" value="1"/>
</dbReference>
<dbReference type="EMBL" id="PGGK01000003">
    <property type="protein sequence ID" value="TGC10593.1"/>
    <property type="molecule type" value="Genomic_DNA"/>
</dbReference>
<comment type="catalytic activity">
    <reaction evidence="7 8 13">
        <text>(S)-4-amino-5-oxopentanoate + tRNA(Glu) + NADP(+) = L-glutamyl-tRNA(Glu) + NADPH + H(+)</text>
        <dbReference type="Rhea" id="RHEA:12344"/>
        <dbReference type="Rhea" id="RHEA-COMP:9663"/>
        <dbReference type="Rhea" id="RHEA-COMP:9680"/>
        <dbReference type="ChEBI" id="CHEBI:15378"/>
        <dbReference type="ChEBI" id="CHEBI:57501"/>
        <dbReference type="ChEBI" id="CHEBI:57783"/>
        <dbReference type="ChEBI" id="CHEBI:58349"/>
        <dbReference type="ChEBI" id="CHEBI:78442"/>
        <dbReference type="ChEBI" id="CHEBI:78520"/>
        <dbReference type="EC" id="1.2.1.70"/>
    </reaction>
</comment>
<evidence type="ECO:0000313" key="18">
    <source>
        <dbReference type="Proteomes" id="UP000297295"/>
    </source>
</evidence>
<dbReference type="PANTHER" id="PTHR43013">
    <property type="entry name" value="GLUTAMYL-TRNA REDUCTASE"/>
    <property type="match status" value="1"/>
</dbReference>
<dbReference type="FunFam" id="3.40.50.720:FF:000031">
    <property type="entry name" value="Glutamyl-tRNA reductase"/>
    <property type="match status" value="1"/>
</dbReference>
<comment type="domain">
    <text evidence="8">Possesses an unusual extended V-shaped dimeric structure with each monomer consisting of three distinct domains arranged along a curved 'spinal' alpha-helix. The N-terminal catalytic domain specifically recognizes the glutamate moiety of the substrate. The second domain is the NADPH-binding domain, and the third C-terminal domain is responsible for dimerization.</text>
</comment>
<evidence type="ECO:0000256" key="7">
    <source>
        <dbReference type="ARBA" id="ARBA00047464"/>
    </source>
</evidence>
<comment type="pathway">
    <text evidence="1 8 13">Porphyrin-containing compound metabolism; protoporphyrin-IX biosynthesis; 5-aminolevulinate from L-glutamyl-tRNA(Glu): step 1/2.</text>
</comment>
<feature type="domain" description="Glutamyl-tRNA reductase N-terminal" evidence="16">
    <location>
        <begin position="9"/>
        <end position="147"/>
    </location>
</feature>
<dbReference type="HAMAP" id="MF_00087">
    <property type="entry name" value="Glu_tRNA_reductase"/>
    <property type="match status" value="1"/>
</dbReference>
<evidence type="ECO:0000256" key="13">
    <source>
        <dbReference type="RuleBase" id="RU000584"/>
    </source>
</evidence>
<dbReference type="InterPro" id="IPR006151">
    <property type="entry name" value="Shikm_DH/Glu-tRNA_Rdtase"/>
</dbReference>
<evidence type="ECO:0000256" key="2">
    <source>
        <dbReference type="ARBA" id="ARBA00005916"/>
    </source>
</evidence>
<feature type="domain" description="Tetrapyrrole biosynthesis glutamyl-tRNA reductase dimerisation" evidence="14">
    <location>
        <begin position="310"/>
        <end position="410"/>
    </location>
</feature>
<dbReference type="GO" id="GO:0019353">
    <property type="term" value="P:protoporphyrinogen IX biosynthetic process from glutamate"/>
    <property type="evidence" value="ECO:0007669"/>
    <property type="project" value="TreeGrafter"/>
</dbReference>
<dbReference type="InterPro" id="IPR018214">
    <property type="entry name" value="GluRdtase_CS"/>
</dbReference>
<dbReference type="NCBIfam" id="TIGR01035">
    <property type="entry name" value="hemA"/>
    <property type="match status" value="1"/>
</dbReference>
<dbReference type="OrthoDB" id="4562at2157"/>
<dbReference type="InterPro" id="IPR036453">
    <property type="entry name" value="GluRdtase_dimer_dom_sf"/>
</dbReference>
<dbReference type="CDD" id="cd05213">
    <property type="entry name" value="NAD_bind_Glutamyl_tRNA_reduct"/>
    <property type="match status" value="1"/>
</dbReference>